<evidence type="ECO:0000313" key="3">
    <source>
        <dbReference type="EMBL" id="KAK9778551.1"/>
    </source>
</evidence>
<evidence type="ECO:0000313" key="4">
    <source>
        <dbReference type="Proteomes" id="UP001465668"/>
    </source>
</evidence>
<proteinExistence type="predicted"/>
<gene>
    <name evidence="3" type="ORF">SCAR479_04573</name>
</gene>
<keyword evidence="4" id="KW-1185">Reference proteome</keyword>
<comment type="caution">
    <text evidence="3">The sequence shown here is derived from an EMBL/GenBank/DDBJ whole genome shotgun (WGS) entry which is preliminary data.</text>
</comment>
<feature type="domain" description="Protein kinase" evidence="2">
    <location>
        <begin position="222"/>
        <end position="566"/>
    </location>
</feature>
<dbReference type="CDD" id="cd00180">
    <property type="entry name" value="PKc"/>
    <property type="match status" value="1"/>
</dbReference>
<dbReference type="SUPFAM" id="SSF56112">
    <property type="entry name" value="Protein kinase-like (PK-like)"/>
    <property type="match status" value="1"/>
</dbReference>
<feature type="region of interest" description="Disordered" evidence="1">
    <location>
        <begin position="1"/>
        <end position="24"/>
    </location>
</feature>
<dbReference type="SMART" id="SM00220">
    <property type="entry name" value="S_TKc"/>
    <property type="match status" value="1"/>
</dbReference>
<dbReference type="InterPro" id="IPR000719">
    <property type="entry name" value="Prot_kinase_dom"/>
</dbReference>
<protein>
    <recommendedName>
        <fullName evidence="2">Protein kinase domain-containing protein</fullName>
    </recommendedName>
</protein>
<sequence>MARETNQTSREESPTSLSDEDTISGDAKSDLHRVIRNNLSDDNKIGFLSEQRLRTILTVPVLENELGKYDLLHRKKEKDLGHMRFHFSKVRAQRKTDIHIEAQRIFGALEEGASGEITYLKIMAILILIERPARIKLFIDADISDRDLPLFECPKEEGTQRRGLCKKDSNVPLKLFDLWRRCSIERFEEHQWIFLTPFFESADRKSVPHYQFSQKQILPFKFSRKQDIREGGFSRVRMVEIPPDHHDFKQYNARNSYFAVKTLKGPRTLGAFKRELATLQRFSGNVHIHLISLLATYEKNDRYHLVFPWAEADLLHYWQRNERPDPSDLHETLMWMARQCQGLSDGLSHIHRLRTSSGTSLLSPDSLGLSSQPTNETPKGTQMAAKTPIHLFGRHGDIKPENILWFPYSEDPLDGEKGIFKITDFGFAEFSREEQVDIRTRRCIALSSTYCPPENELDVNFIRPSYDIWSLGCVFLHFMTWLLGGWELIERFNKYRLERDLETQIWKGIFWKSDVFFIFFRNPVTGEVEAKVKPSVHKFIKKLRLRPTSDRNDYYPGDKRFVRDFLHMIREHMLIVEKREENLYRKSSTNISRALEDMRIETLGHQ</sequence>
<name>A0ABR2XXQ1_9PEZI</name>
<organism evidence="3 4">
    <name type="scientific">Seiridium cardinale</name>
    <dbReference type="NCBI Taxonomy" id="138064"/>
    <lineage>
        <taxon>Eukaryota</taxon>
        <taxon>Fungi</taxon>
        <taxon>Dikarya</taxon>
        <taxon>Ascomycota</taxon>
        <taxon>Pezizomycotina</taxon>
        <taxon>Sordariomycetes</taxon>
        <taxon>Xylariomycetidae</taxon>
        <taxon>Amphisphaeriales</taxon>
        <taxon>Sporocadaceae</taxon>
        <taxon>Seiridium</taxon>
    </lineage>
</organism>
<dbReference type="InterPro" id="IPR011009">
    <property type="entry name" value="Kinase-like_dom_sf"/>
</dbReference>
<evidence type="ECO:0000259" key="2">
    <source>
        <dbReference type="PROSITE" id="PS50011"/>
    </source>
</evidence>
<feature type="compositionally biased region" description="Low complexity" evidence="1">
    <location>
        <begin position="357"/>
        <end position="371"/>
    </location>
</feature>
<feature type="compositionally biased region" description="Basic and acidic residues" evidence="1">
    <location>
        <begin position="1"/>
        <end position="13"/>
    </location>
</feature>
<dbReference type="PANTHER" id="PTHR24359:SF37">
    <property type="entry name" value="PROTEIN KINASE DOMAIN-CONTAINING PROTEIN"/>
    <property type="match status" value="1"/>
</dbReference>
<dbReference type="PANTHER" id="PTHR24359">
    <property type="entry name" value="SERINE/THREONINE-PROTEIN KINASE SBK1"/>
    <property type="match status" value="1"/>
</dbReference>
<evidence type="ECO:0000256" key="1">
    <source>
        <dbReference type="SAM" id="MobiDB-lite"/>
    </source>
</evidence>
<dbReference type="Proteomes" id="UP001465668">
    <property type="component" value="Unassembled WGS sequence"/>
</dbReference>
<dbReference type="Gene3D" id="1.10.510.10">
    <property type="entry name" value="Transferase(Phosphotransferase) domain 1"/>
    <property type="match status" value="2"/>
</dbReference>
<accession>A0ABR2XXQ1</accession>
<dbReference type="Pfam" id="PF00069">
    <property type="entry name" value="Pkinase"/>
    <property type="match status" value="1"/>
</dbReference>
<dbReference type="PROSITE" id="PS50011">
    <property type="entry name" value="PROTEIN_KINASE_DOM"/>
    <property type="match status" value="1"/>
</dbReference>
<dbReference type="EMBL" id="JARVKM010000015">
    <property type="protein sequence ID" value="KAK9778551.1"/>
    <property type="molecule type" value="Genomic_DNA"/>
</dbReference>
<reference evidence="3 4" key="1">
    <citation type="submission" date="2024-02" db="EMBL/GenBank/DDBJ databases">
        <title>First draft genome assembly of two strains of Seiridium cardinale.</title>
        <authorList>
            <person name="Emiliani G."/>
            <person name="Scali E."/>
        </authorList>
    </citation>
    <scope>NUCLEOTIDE SEQUENCE [LARGE SCALE GENOMIC DNA]</scope>
    <source>
        <strain evidence="3 4">BM-138-000479</strain>
    </source>
</reference>
<feature type="region of interest" description="Disordered" evidence="1">
    <location>
        <begin position="357"/>
        <end position="381"/>
    </location>
</feature>